<evidence type="ECO:0000313" key="12">
    <source>
        <dbReference type="EMBL" id="NYD66498.1"/>
    </source>
</evidence>
<evidence type="ECO:0000259" key="10">
    <source>
        <dbReference type="Pfam" id="PF02518"/>
    </source>
</evidence>
<evidence type="ECO:0000256" key="1">
    <source>
        <dbReference type="ARBA" id="ARBA00000085"/>
    </source>
</evidence>
<protein>
    <recommendedName>
        <fullName evidence="2">histidine kinase</fullName>
        <ecNumber evidence="2">2.7.13.3</ecNumber>
    </recommendedName>
</protein>
<keyword evidence="3" id="KW-0597">Phosphoprotein</keyword>
<name>A0A4Q2M4Z8_9MICO</name>
<feature type="transmembrane region" description="Helical" evidence="9">
    <location>
        <begin position="70"/>
        <end position="90"/>
    </location>
</feature>
<dbReference type="InterPro" id="IPR003594">
    <property type="entry name" value="HATPase_dom"/>
</dbReference>
<dbReference type="Gene3D" id="1.20.5.1930">
    <property type="match status" value="1"/>
</dbReference>
<dbReference type="GO" id="GO:0000155">
    <property type="term" value="F:phosphorelay sensor kinase activity"/>
    <property type="evidence" value="ECO:0007669"/>
    <property type="project" value="InterPro"/>
</dbReference>
<feature type="domain" description="Signal transduction histidine kinase subgroup 3 dimerisation and phosphoacceptor" evidence="11">
    <location>
        <begin position="223"/>
        <end position="288"/>
    </location>
</feature>
<keyword evidence="5" id="KW-0547">Nucleotide-binding</keyword>
<evidence type="ECO:0000313" key="14">
    <source>
        <dbReference type="Proteomes" id="UP000292686"/>
    </source>
</evidence>
<feature type="transmembrane region" description="Helical" evidence="9">
    <location>
        <begin position="170"/>
        <end position="191"/>
    </location>
</feature>
<evidence type="ECO:0000256" key="8">
    <source>
        <dbReference type="ARBA" id="ARBA00023012"/>
    </source>
</evidence>
<dbReference type="EMBL" id="JACCBI010000001">
    <property type="protein sequence ID" value="NYD66498.1"/>
    <property type="molecule type" value="Genomic_DNA"/>
</dbReference>
<dbReference type="PANTHER" id="PTHR24421:SF10">
    <property type="entry name" value="NITRATE_NITRITE SENSOR PROTEIN NARQ"/>
    <property type="match status" value="1"/>
</dbReference>
<evidence type="ECO:0000256" key="4">
    <source>
        <dbReference type="ARBA" id="ARBA00022679"/>
    </source>
</evidence>
<accession>A0A4Q2M4Z8</accession>
<keyword evidence="9" id="KW-0472">Membrane</keyword>
<reference evidence="13 14" key="1">
    <citation type="submission" date="2019-01" db="EMBL/GenBank/DDBJ databases">
        <title>Agromyces.</title>
        <authorList>
            <person name="Li J."/>
        </authorList>
    </citation>
    <scope>NUCLEOTIDE SEQUENCE [LARGE SCALE GENOMIC DNA]</scope>
    <source>
        <strain evidence="13 14">DSM 23870</strain>
    </source>
</reference>
<dbReference type="RefSeq" id="WP_129172750.1">
    <property type="nucleotide sequence ID" value="NZ_JACCBI010000001.1"/>
</dbReference>
<proteinExistence type="predicted"/>
<keyword evidence="9" id="KW-1133">Transmembrane helix</keyword>
<evidence type="ECO:0000256" key="2">
    <source>
        <dbReference type="ARBA" id="ARBA00012438"/>
    </source>
</evidence>
<dbReference type="Pfam" id="PF07730">
    <property type="entry name" value="HisKA_3"/>
    <property type="match status" value="1"/>
</dbReference>
<dbReference type="CDD" id="cd16917">
    <property type="entry name" value="HATPase_UhpB-NarQ-NarX-like"/>
    <property type="match status" value="1"/>
</dbReference>
<dbReference type="InterPro" id="IPR050482">
    <property type="entry name" value="Sensor_HK_TwoCompSys"/>
</dbReference>
<evidence type="ECO:0000256" key="5">
    <source>
        <dbReference type="ARBA" id="ARBA00022741"/>
    </source>
</evidence>
<keyword evidence="6 13" id="KW-0418">Kinase</keyword>
<keyword evidence="9" id="KW-0812">Transmembrane</keyword>
<keyword evidence="14" id="KW-1185">Reference proteome</keyword>
<evidence type="ECO:0000313" key="15">
    <source>
        <dbReference type="Proteomes" id="UP000581087"/>
    </source>
</evidence>
<dbReference type="EC" id="2.7.13.3" evidence="2"/>
<keyword evidence="4" id="KW-0808">Transferase</keyword>
<keyword evidence="8" id="KW-0902">Two-component regulatory system</keyword>
<dbReference type="InterPro" id="IPR036890">
    <property type="entry name" value="HATPase_C_sf"/>
</dbReference>
<evidence type="ECO:0000256" key="9">
    <source>
        <dbReference type="SAM" id="Phobius"/>
    </source>
</evidence>
<dbReference type="GO" id="GO:0016020">
    <property type="term" value="C:membrane"/>
    <property type="evidence" value="ECO:0007669"/>
    <property type="project" value="InterPro"/>
</dbReference>
<sequence>MRSGSLTPDGRPTVGGELRLPKPPGVIRQFWARHPRFTDGLIAGLYGVPSLIGIIANASTAESASTPGSGYAVALAVIATLAVTAVLALARRSRPWLLMSAAWVVCLAVAPSAPVDLVAVVIALYGLGVYRSTRSAWIGFGASVVVGWVATALTVGLYRVDDVEPFGATAPASASQFAIFMLIATLIGITVGNRRRYLDALIGRAHDLAHERDQQAKLATAAERSRIAREMHDIVSHNLTVMVTLAEGAASTTERDAERAASAMRHVAETGRDALGEMRRMLGVLSSADEDSSARSPQPGAGDVLELVDDARRAGLPIELNWSGAAPTDTTLSLTVYRIVQEALTNIMRHARGVAHVSVIVRATAESIELTVDDDGPAQPDRTSDGHERGILGMRERVALYGGTLVAGALTPRGWRVHAVIPVPPTTTTPEAP</sequence>
<dbReference type="AlphaFoldDB" id="A0A4Q2M4Z8"/>
<feature type="transmembrane region" description="Helical" evidence="9">
    <location>
        <begin position="137"/>
        <end position="158"/>
    </location>
</feature>
<dbReference type="GO" id="GO:0005524">
    <property type="term" value="F:ATP binding"/>
    <property type="evidence" value="ECO:0007669"/>
    <property type="project" value="UniProtKB-KW"/>
</dbReference>
<evidence type="ECO:0000313" key="13">
    <source>
        <dbReference type="EMBL" id="RXZ87175.1"/>
    </source>
</evidence>
<gene>
    <name evidence="12" type="ORF">BJ972_001017</name>
    <name evidence="13" type="ORF">ESP50_04415</name>
</gene>
<reference evidence="12 15" key="2">
    <citation type="submission" date="2020-07" db="EMBL/GenBank/DDBJ databases">
        <title>Sequencing the genomes of 1000 actinobacteria strains.</title>
        <authorList>
            <person name="Klenk H.-P."/>
        </authorList>
    </citation>
    <scope>NUCLEOTIDE SEQUENCE [LARGE SCALE GENOMIC DNA]</scope>
    <source>
        <strain evidence="12 15">DSM 23870</strain>
    </source>
</reference>
<feature type="transmembrane region" description="Helical" evidence="9">
    <location>
        <begin position="96"/>
        <end position="125"/>
    </location>
</feature>
<feature type="transmembrane region" description="Helical" evidence="9">
    <location>
        <begin position="40"/>
        <end position="58"/>
    </location>
</feature>
<dbReference type="GO" id="GO:0046983">
    <property type="term" value="F:protein dimerization activity"/>
    <property type="evidence" value="ECO:0007669"/>
    <property type="project" value="InterPro"/>
</dbReference>
<keyword evidence="7" id="KW-0067">ATP-binding</keyword>
<dbReference type="Proteomes" id="UP000292686">
    <property type="component" value="Unassembled WGS sequence"/>
</dbReference>
<dbReference type="Proteomes" id="UP000581087">
    <property type="component" value="Unassembled WGS sequence"/>
</dbReference>
<comment type="catalytic activity">
    <reaction evidence="1">
        <text>ATP + protein L-histidine = ADP + protein N-phospho-L-histidine.</text>
        <dbReference type="EC" id="2.7.13.3"/>
    </reaction>
</comment>
<organism evidence="13 14">
    <name type="scientific">Agromyces atrinae</name>
    <dbReference type="NCBI Taxonomy" id="592376"/>
    <lineage>
        <taxon>Bacteria</taxon>
        <taxon>Bacillati</taxon>
        <taxon>Actinomycetota</taxon>
        <taxon>Actinomycetes</taxon>
        <taxon>Micrococcales</taxon>
        <taxon>Microbacteriaceae</taxon>
        <taxon>Agromyces</taxon>
    </lineage>
</organism>
<dbReference type="Pfam" id="PF02518">
    <property type="entry name" value="HATPase_c"/>
    <property type="match status" value="1"/>
</dbReference>
<evidence type="ECO:0000259" key="11">
    <source>
        <dbReference type="Pfam" id="PF07730"/>
    </source>
</evidence>
<dbReference type="InterPro" id="IPR011712">
    <property type="entry name" value="Sig_transdc_His_kin_sub3_dim/P"/>
</dbReference>
<dbReference type="Gene3D" id="3.30.565.10">
    <property type="entry name" value="Histidine kinase-like ATPase, C-terminal domain"/>
    <property type="match status" value="1"/>
</dbReference>
<dbReference type="PANTHER" id="PTHR24421">
    <property type="entry name" value="NITRATE/NITRITE SENSOR PROTEIN NARX-RELATED"/>
    <property type="match status" value="1"/>
</dbReference>
<evidence type="ECO:0000256" key="3">
    <source>
        <dbReference type="ARBA" id="ARBA00022553"/>
    </source>
</evidence>
<dbReference type="EMBL" id="SDPM01000002">
    <property type="protein sequence ID" value="RXZ87175.1"/>
    <property type="molecule type" value="Genomic_DNA"/>
</dbReference>
<comment type="caution">
    <text evidence="13">The sequence shown here is derived from an EMBL/GenBank/DDBJ whole genome shotgun (WGS) entry which is preliminary data.</text>
</comment>
<evidence type="ECO:0000256" key="6">
    <source>
        <dbReference type="ARBA" id="ARBA00022777"/>
    </source>
</evidence>
<dbReference type="SUPFAM" id="SSF55874">
    <property type="entry name" value="ATPase domain of HSP90 chaperone/DNA topoisomerase II/histidine kinase"/>
    <property type="match status" value="1"/>
</dbReference>
<evidence type="ECO:0000256" key="7">
    <source>
        <dbReference type="ARBA" id="ARBA00022840"/>
    </source>
</evidence>
<feature type="domain" description="Histidine kinase/HSP90-like ATPase" evidence="10">
    <location>
        <begin position="334"/>
        <end position="424"/>
    </location>
</feature>
<dbReference type="OrthoDB" id="227596at2"/>